<keyword evidence="1" id="KW-0732">Signal</keyword>
<name>A0ABS5JY57_9BACT</name>
<accession>A0ABS5JY57</accession>
<organism evidence="3 4">
    <name type="scientific">Carboxylicivirga linearis</name>
    <dbReference type="NCBI Taxonomy" id="1628157"/>
    <lineage>
        <taxon>Bacteria</taxon>
        <taxon>Pseudomonadati</taxon>
        <taxon>Bacteroidota</taxon>
        <taxon>Bacteroidia</taxon>
        <taxon>Marinilabiliales</taxon>
        <taxon>Marinilabiliaceae</taxon>
        <taxon>Carboxylicivirga</taxon>
    </lineage>
</organism>
<dbReference type="InterPro" id="IPR040475">
    <property type="entry name" value="SGBP_B_XBD"/>
</dbReference>
<keyword evidence="4" id="KW-1185">Reference proteome</keyword>
<comment type="caution">
    <text evidence="3">The sequence shown here is derived from an EMBL/GenBank/DDBJ whole genome shotgun (WGS) entry which is preliminary data.</text>
</comment>
<dbReference type="InterPro" id="IPR013783">
    <property type="entry name" value="Ig-like_fold"/>
</dbReference>
<feature type="domain" description="Surface glycan-binding protein B xyloglucan binding" evidence="2">
    <location>
        <begin position="203"/>
        <end position="378"/>
    </location>
</feature>
<evidence type="ECO:0000313" key="4">
    <source>
        <dbReference type="Proteomes" id="UP000708576"/>
    </source>
</evidence>
<dbReference type="EMBL" id="JAGUCO010000010">
    <property type="protein sequence ID" value="MBS2099361.1"/>
    <property type="molecule type" value="Genomic_DNA"/>
</dbReference>
<feature type="chain" id="PRO_5047408724" description="Surface glycan-binding protein B xyloglucan binding domain-containing protein" evidence="1">
    <location>
        <begin position="24"/>
        <end position="381"/>
    </location>
</feature>
<evidence type="ECO:0000313" key="3">
    <source>
        <dbReference type="EMBL" id="MBS2099361.1"/>
    </source>
</evidence>
<proteinExistence type="predicted"/>
<dbReference type="Gene3D" id="2.60.40.10">
    <property type="entry name" value="Immunoglobulins"/>
    <property type="match status" value="2"/>
</dbReference>
<dbReference type="Proteomes" id="UP000708576">
    <property type="component" value="Unassembled WGS sequence"/>
</dbReference>
<sequence length="381" mass="42253">MKNKFRYIFIALMTMSLVLVHTACNNDDDTGSPRIDYVRITDPDASDSLIVSAGQGQLIAIMGENLGGAIGIEFNNIPSMLTSPYITNSSILVRVPTEIPEEVTNQFVLYFKDGNSLSHDFSVAINKPSVISMDCEYVNDGGLAVVRGNYFYEPISVIFPGNLEGEIVSVEDEAIEVIVPEGTTPGQIAVRSDYGTGRSSFMFRDDRNIVISSDPFTGWWNADFVVSNPGPDDPELINGNYIRVRRAISSWNWLEVAGGPADAMGDISKNIPDEAILKPSLYSLKFEINTLLPYSNNMIKFNFGLGSENNDAYLWAPPYDTGGEWRTVTIPYEEMVAEYEANGSTMEVRPEGYWTRVLFHGAGDLDCDIAFDNFRIVPNKY</sequence>
<evidence type="ECO:0000259" key="2">
    <source>
        <dbReference type="Pfam" id="PF18329"/>
    </source>
</evidence>
<protein>
    <recommendedName>
        <fullName evidence="2">Surface glycan-binding protein B xyloglucan binding domain-containing protein</fullName>
    </recommendedName>
</protein>
<evidence type="ECO:0000256" key="1">
    <source>
        <dbReference type="SAM" id="SignalP"/>
    </source>
</evidence>
<gene>
    <name evidence="3" type="ORF">KEM10_13790</name>
</gene>
<dbReference type="Pfam" id="PF18329">
    <property type="entry name" value="SGBP_B_XBD"/>
    <property type="match status" value="1"/>
</dbReference>
<dbReference type="RefSeq" id="WP_212216605.1">
    <property type="nucleotide sequence ID" value="NZ_JAGUCO010000010.1"/>
</dbReference>
<feature type="signal peptide" evidence="1">
    <location>
        <begin position="1"/>
        <end position="23"/>
    </location>
</feature>
<reference evidence="3 4" key="1">
    <citation type="journal article" date="2015" name="Int. J. Syst. Evol. Microbiol.">
        <title>Carboxylicivirga linearis sp. nov., isolated from a sea cucumber culture pond.</title>
        <authorList>
            <person name="Wang F.Q."/>
            <person name="Zhou Y.X."/>
            <person name="Lin X.Z."/>
            <person name="Chen G.J."/>
            <person name="Du Z.J."/>
        </authorList>
    </citation>
    <scope>NUCLEOTIDE SEQUENCE [LARGE SCALE GENOMIC DNA]</scope>
    <source>
        <strain evidence="3 4">FB218</strain>
    </source>
</reference>